<evidence type="ECO:0000256" key="3">
    <source>
        <dbReference type="ARBA" id="ARBA00022764"/>
    </source>
</evidence>
<keyword evidence="3" id="KW-0574">Periplasm</keyword>
<dbReference type="RefSeq" id="WP_093419133.1">
    <property type="nucleotide sequence ID" value="NZ_FOXA01000003.1"/>
</dbReference>
<accession>A0A1I5N9L4</accession>
<dbReference type="GO" id="GO:0042597">
    <property type="term" value="C:periplasmic space"/>
    <property type="evidence" value="ECO:0007669"/>
    <property type="project" value="UniProtKB-SubCell"/>
</dbReference>
<dbReference type="Proteomes" id="UP000199356">
    <property type="component" value="Unassembled WGS sequence"/>
</dbReference>
<keyword evidence="2 4" id="KW-0732">Signal</keyword>
<proteinExistence type="predicted"/>
<evidence type="ECO:0000313" key="6">
    <source>
        <dbReference type="Proteomes" id="UP000199356"/>
    </source>
</evidence>
<name>A0A1I5N9L4_9RHOB</name>
<dbReference type="InterPro" id="IPR038404">
    <property type="entry name" value="TRAP_DctP_sf"/>
</dbReference>
<organism evidence="5 6">
    <name type="scientific">Tranquillimonas alkanivorans</name>
    <dbReference type="NCBI Taxonomy" id="441119"/>
    <lineage>
        <taxon>Bacteria</taxon>
        <taxon>Pseudomonadati</taxon>
        <taxon>Pseudomonadota</taxon>
        <taxon>Alphaproteobacteria</taxon>
        <taxon>Rhodobacterales</taxon>
        <taxon>Roseobacteraceae</taxon>
        <taxon>Tranquillimonas</taxon>
    </lineage>
</organism>
<dbReference type="Pfam" id="PF03480">
    <property type="entry name" value="DctP"/>
    <property type="match status" value="1"/>
</dbReference>
<dbReference type="EMBL" id="FOXA01000003">
    <property type="protein sequence ID" value="SFP18424.1"/>
    <property type="molecule type" value="Genomic_DNA"/>
</dbReference>
<dbReference type="GO" id="GO:0055085">
    <property type="term" value="P:transmembrane transport"/>
    <property type="evidence" value="ECO:0007669"/>
    <property type="project" value="InterPro"/>
</dbReference>
<dbReference type="Gene3D" id="3.40.190.170">
    <property type="entry name" value="Bacterial extracellular solute-binding protein, family 7"/>
    <property type="match status" value="1"/>
</dbReference>
<gene>
    <name evidence="5" type="ORF">SAMN04488047_103167</name>
</gene>
<dbReference type="STRING" id="441119.SAMN04488047_103167"/>
<dbReference type="PANTHER" id="PTHR33376">
    <property type="match status" value="1"/>
</dbReference>
<evidence type="ECO:0000256" key="2">
    <source>
        <dbReference type="ARBA" id="ARBA00022729"/>
    </source>
</evidence>
<dbReference type="OrthoDB" id="7822595at2"/>
<reference evidence="5 6" key="1">
    <citation type="submission" date="2016-10" db="EMBL/GenBank/DDBJ databases">
        <authorList>
            <person name="de Groot N.N."/>
        </authorList>
    </citation>
    <scope>NUCLEOTIDE SEQUENCE [LARGE SCALE GENOMIC DNA]</scope>
    <source>
        <strain evidence="5 6">DSM 19547</strain>
    </source>
</reference>
<dbReference type="AlphaFoldDB" id="A0A1I5N9L4"/>
<evidence type="ECO:0000256" key="1">
    <source>
        <dbReference type="ARBA" id="ARBA00004418"/>
    </source>
</evidence>
<dbReference type="InterPro" id="IPR018389">
    <property type="entry name" value="DctP_fam"/>
</dbReference>
<dbReference type="SUPFAM" id="SSF53850">
    <property type="entry name" value="Periplasmic binding protein-like II"/>
    <property type="match status" value="1"/>
</dbReference>
<feature type="chain" id="PRO_5011482100" evidence="4">
    <location>
        <begin position="23"/>
        <end position="331"/>
    </location>
</feature>
<evidence type="ECO:0000256" key="4">
    <source>
        <dbReference type="SAM" id="SignalP"/>
    </source>
</evidence>
<comment type="subcellular location">
    <subcellularLocation>
        <location evidence="1">Periplasm</location>
    </subcellularLocation>
</comment>
<protein>
    <submittedName>
        <fullName evidence="5">TRAP-type C4-dicarboxylate transport system, substrate-binding protein</fullName>
    </submittedName>
</protein>
<sequence length="331" mass="35566">MKTIALKTALLGAALALPQAAAAETLSFAHWVPPQHTLTESTIEPFAEGVSEATSGELDVEVFPGGELGAGPLEQYVRVVQGVADIVWGLQGYTSSQFPRTMIAELPGVVTEDRRGYEVLWDAWEAGLLQDEYPGTKPLALWTSEPNIFIMKDVDVRSPEDLEGLKIRVSGSVAGDIIEALGAIPVQMPAGEIYNALQTGLIDGVVTGTSAVGDFRLDEVANSYTYGAPLGQIAFYVVMNQDRFDSLPEEMQAAVEEHSGRWLSQSAEEGWLAKTDAVRTAITESGDNTVIDLTEDEIQAFAEITLPVTDQRVEEIGAQDVYEVMTGGEGS</sequence>
<feature type="signal peptide" evidence="4">
    <location>
        <begin position="1"/>
        <end position="22"/>
    </location>
</feature>
<dbReference type="NCBIfam" id="NF037995">
    <property type="entry name" value="TRAP_S1"/>
    <property type="match status" value="1"/>
</dbReference>
<evidence type="ECO:0000313" key="5">
    <source>
        <dbReference type="EMBL" id="SFP18424.1"/>
    </source>
</evidence>
<dbReference type="PANTHER" id="PTHR33376:SF15">
    <property type="entry name" value="BLL6794 PROTEIN"/>
    <property type="match status" value="1"/>
</dbReference>
<keyword evidence="6" id="KW-1185">Reference proteome</keyword>
<dbReference type="CDD" id="cd13665">
    <property type="entry name" value="PBP2_TRAP_Dctp3_4"/>
    <property type="match status" value="1"/>
</dbReference>